<dbReference type="SUPFAM" id="SSF58100">
    <property type="entry name" value="Bacterial hemolysins"/>
    <property type="match status" value="1"/>
</dbReference>
<organism evidence="3 4">
    <name type="scientific">Sphagnurus paluster</name>
    <dbReference type="NCBI Taxonomy" id="117069"/>
    <lineage>
        <taxon>Eukaryota</taxon>
        <taxon>Fungi</taxon>
        <taxon>Dikarya</taxon>
        <taxon>Basidiomycota</taxon>
        <taxon>Agaricomycotina</taxon>
        <taxon>Agaricomycetes</taxon>
        <taxon>Agaricomycetidae</taxon>
        <taxon>Agaricales</taxon>
        <taxon>Tricholomatineae</taxon>
        <taxon>Lyophyllaceae</taxon>
        <taxon>Sphagnurus</taxon>
    </lineage>
</organism>
<keyword evidence="2" id="KW-1133">Transmembrane helix</keyword>
<feature type="transmembrane region" description="Helical" evidence="2">
    <location>
        <begin position="205"/>
        <end position="228"/>
    </location>
</feature>
<evidence type="ECO:0000256" key="1">
    <source>
        <dbReference type="SAM" id="Coils"/>
    </source>
</evidence>
<proteinExistence type="predicted"/>
<dbReference type="Gene3D" id="1.20.1170.10">
    <property type="match status" value="1"/>
</dbReference>
<evidence type="ECO:0000313" key="3">
    <source>
        <dbReference type="EMBL" id="KAG5636115.1"/>
    </source>
</evidence>
<keyword evidence="4" id="KW-1185">Reference proteome</keyword>
<sequence>MFADDTPLTQDQRIQFYKTSSAAFGDTKVQEKIKDILVAVGEEAIQTQKSFRNIKDKFDDFVKTFPDVLTYAQSWDKLYDRWFKAFHESQDYASATATNYQDDLVGVVLELVSRVDLDDEKDVNKQVERLDRFSKQAPPPEIPAKYEDAFTNLNYDVKKFRVDFTDYLTKKGKEVTNKIKKIEGELKTLEDQLTKLNKQVHDWKIGLASTAWLPIVGGVIAGTGLAVVTKKRDEQAKKVKDKTKELDDANKEQAELQKMVTAFSVLEHDFDTINASLFHLSKIWADMRSMSIQFSTMLKKAAQYKGKDEEEFQLALEHAKASAKPLHDSLIAYATHVGNFLAKK</sequence>
<evidence type="ECO:0000256" key="2">
    <source>
        <dbReference type="SAM" id="Phobius"/>
    </source>
</evidence>
<name>A0A9P7FVN4_9AGAR</name>
<feature type="coiled-coil region" evidence="1">
    <location>
        <begin position="232"/>
        <end position="259"/>
    </location>
</feature>
<keyword evidence="2" id="KW-0472">Membrane</keyword>
<evidence type="ECO:0000313" key="4">
    <source>
        <dbReference type="Proteomes" id="UP000717328"/>
    </source>
</evidence>
<dbReference type="EMBL" id="JABCKI010005973">
    <property type="protein sequence ID" value="KAG5636115.1"/>
    <property type="molecule type" value="Genomic_DNA"/>
</dbReference>
<comment type="caution">
    <text evidence="3">The sequence shown here is derived from an EMBL/GenBank/DDBJ whole genome shotgun (WGS) entry which is preliminary data.</text>
</comment>
<dbReference type="OrthoDB" id="2987685at2759"/>
<dbReference type="Proteomes" id="UP000717328">
    <property type="component" value="Unassembled WGS sequence"/>
</dbReference>
<protein>
    <submittedName>
        <fullName evidence="3">Uncharacterized protein</fullName>
    </submittedName>
</protein>
<keyword evidence="1" id="KW-0175">Coiled coil</keyword>
<reference evidence="3" key="2">
    <citation type="submission" date="2021-10" db="EMBL/GenBank/DDBJ databases">
        <title>Phylogenomics reveals ancestral predisposition of the termite-cultivated fungus Termitomyces towards a domesticated lifestyle.</title>
        <authorList>
            <person name="Auxier B."/>
            <person name="Grum-Grzhimaylo A."/>
            <person name="Cardenas M.E."/>
            <person name="Lodge J.D."/>
            <person name="Laessoe T."/>
            <person name="Pedersen O."/>
            <person name="Smith M.E."/>
            <person name="Kuyper T.W."/>
            <person name="Franco-Molano E.A."/>
            <person name="Baroni T.J."/>
            <person name="Aanen D.K."/>
        </authorList>
    </citation>
    <scope>NUCLEOTIDE SEQUENCE</scope>
    <source>
        <strain evidence="3">D49</strain>
    </source>
</reference>
<keyword evidence="2" id="KW-0812">Transmembrane</keyword>
<reference evidence="3" key="1">
    <citation type="submission" date="2021-02" db="EMBL/GenBank/DDBJ databases">
        <authorList>
            <person name="Nieuwenhuis M."/>
            <person name="Van De Peppel L.J.J."/>
        </authorList>
    </citation>
    <scope>NUCLEOTIDE SEQUENCE</scope>
    <source>
        <strain evidence="3">D49</strain>
    </source>
</reference>
<accession>A0A9P7FVN4</accession>
<dbReference type="AlphaFoldDB" id="A0A9P7FVN4"/>
<gene>
    <name evidence="3" type="ORF">H0H81_009047</name>
</gene>
<feature type="coiled-coil region" evidence="1">
    <location>
        <begin position="172"/>
        <end position="206"/>
    </location>
</feature>